<dbReference type="InterPro" id="IPR027417">
    <property type="entry name" value="P-loop_NTPase"/>
</dbReference>
<sequence>MSGQRGPERARRSQPDDPTGDEFRRNEPGGVVVEPAPDDHDEAESPAERYARSRDRARHPYLTDFAAGRPFRLDPFQVDSCRALEEGRGVLVCAPTGAGKTVVGEFAVYRALATGGKCFYTTPIKALSNQKFSDLVAEYGADRVGLLTGDTSINSHADVVVMTTEVLRNMLYAESPDLDGLTAVVMDEIHYLADKFRGAVWEEVILHLPTAVQVVGLSATVSNAEEFGAWLQTVRGHTTVVVDEHRPVPLWQHMLVGRRLYDLFSTSSESYDPSRPGARIRIEPALARAVSDAEALAERFAGGRNRDNRGNRGGRAGFGGAQGGTRWRPPSRVDVIERLDGSGLLPAITFIFSRAGCDAAVQQCVRSGMRLTSEKERVQIRAIVDRRTADLPEADLAVLGYWDWREALERGIAAHHAGMLPAFKETVEELFVAGLVKAVFATETLALGINMPAKTVVLEKLVKYNGEGHVDLTPGEYTQLTGRAGRRGIDIEGHAVVLWSPGMDPHVVGGLASKRTYPLRSSFRPSYNMAVNLTDRMGRVAAKELLEQSFAQFQADSAVVGLVRQVKRDDEAIRSHFKAMTCHLGDVAEYLDLLNELNAHEKTQAKAGAARRRDATTNDLMSLKRGDVIAIPSGRRAGLAVVLDPGVGADDVVRPLVITAGRWAGRLTAADFRGSVPPLGRIKLDKFVDHRSPAVRRDVASAIGAASTGGRLSAGDNTPRPLGDDIDLVALRKAVRSHPVHGCADRDNHLQWARRWLRLRTENAALESRVAGSRNSLGDALDRILALLDRRGYVTGDELTDAGRMLSRIWSESDLVVAECLQRGVWNHLGPADLAAVVSVLVFEARREGVGAPRLPGGAASDAVSATTRIWTEISADEAAAGLPATRNPDAGFAAAVGAWARGETLTDALEVANATGTDMSAGDFVRWCRQVIDLLDQVRTVADPPLAGTARAALTALRRGVVALGAV</sequence>
<evidence type="ECO:0000256" key="3">
    <source>
        <dbReference type="ARBA" id="ARBA00022806"/>
    </source>
</evidence>
<name>A0A1H0RT71_9ACTN</name>
<feature type="domain" description="Helicase C-terminal" evidence="7">
    <location>
        <begin position="363"/>
        <end position="537"/>
    </location>
</feature>
<feature type="compositionally biased region" description="Basic and acidic residues" evidence="5">
    <location>
        <begin position="1"/>
        <end position="27"/>
    </location>
</feature>
<evidence type="ECO:0000313" key="9">
    <source>
        <dbReference type="Proteomes" id="UP000198741"/>
    </source>
</evidence>
<evidence type="ECO:0000256" key="1">
    <source>
        <dbReference type="ARBA" id="ARBA00022741"/>
    </source>
</evidence>
<dbReference type="SUPFAM" id="SSF52540">
    <property type="entry name" value="P-loop containing nucleoside triphosphate hydrolases"/>
    <property type="match status" value="1"/>
</dbReference>
<reference evidence="8 9" key="1">
    <citation type="submission" date="2016-10" db="EMBL/GenBank/DDBJ databases">
        <authorList>
            <person name="de Groot N.N."/>
        </authorList>
    </citation>
    <scope>NUCLEOTIDE SEQUENCE [LARGE SCALE GENOMIC DNA]</scope>
    <source>
        <strain evidence="9">P4-7,KCTC 19426,CECT 7604</strain>
    </source>
</reference>
<dbReference type="SMART" id="SM01142">
    <property type="entry name" value="DSHCT"/>
    <property type="match status" value="1"/>
</dbReference>
<dbReference type="AlphaFoldDB" id="A0A1H0RT71"/>
<dbReference type="InterPro" id="IPR012961">
    <property type="entry name" value="Ski2/MTR4_C"/>
</dbReference>
<evidence type="ECO:0000256" key="2">
    <source>
        <dbReference type="ARBA" id="ARBA00022801"/>
    </source>
</evidence>
<dbReference type="InterPro" id="IPR014001">
    <property type="entry name" value="Helicase_ATP-bd"/>
</dbReference>
<keyword evidence="9" id="KW-1185">Reference proteome</keyword>
<dbReference type="InterPro" id="IPR001650">
    <property type="entry name" value="Helicase_C-like"/>
</dbReference>
<dbReference type="GO" id="GO:0016787">
    <property type="term" value="F:hydrolase activity"/>
    <property type="evidence" value="ECO:0007669"/>
    <property type="project" value="UniProtKB-KW"/>
</dbReference>
<dbReference type="EMBL" id="LT629710">
    <property type="protein sequence ID" value="SDP32559.1"/>
    <property type="molecule type" value="Genomic_DNA"/>
</dbReference>
<dbReference type="PANTHER" id="PTHR12131:SF1">
    <property type="entry name" value="ATP-DEPENDENT RNA HELICASE SUPV3L1, MITOCHONDRIAL-RELATED"/>
    <property type="match status" value="1"/>
</dbReference>
<dbReference type="Pfam" id="PF26090">
    <property type="entry name" value="SH3_HelY"/>
    <property type="match status" value="1"/>
</dbReference>
<dbReference type="SMART" id="SM00487">
    <property type="entry name" value="DEXDc"/>
    <property type="match status" value="1"/>
</dbReference>
<evidence type="ECO:0000259" key="6">
    <source>
        <dbReference type="PROSITE" id="PS51192"/>
    </source>
</evidence>
<keyword evidence="2" id="KW-0378">Hydrolase</keyword>
<dbReference type="InterPro" id="IPR058621">
    <property type="entry name" value="SH3_HelY"/>
</dbReference>
<dbReference type="Pfam" id="PF00270">
    <property type="entry name" value="DEAD"/>
    <property type="match status" value="1"/>
</dbReference>
<gene>
    <name evidence="8" type="ORF">SAMN04515671_3735</name>
</gene>
<feature type="compositionally biased region" description="Gly residues" evidence="5">
    <location>
        <begin position="311"/>
        <end position="323"/>
    </location>
</feature>
<dbReference type="GO" id="GO:0003676">
    <property type="term" value="F:nucleic acid binding"/>
    <property type="evidence" value="ECO:0007669"/>
    <property type="project" value="InterPro"/>
</dbReference>
<dbReference type="InterPro" id="IPR011545">
    <property type="entry name" value="DEAD/DEAH_box_helicase_dom"/>
</dbReference>
<organism evidence="8 9">
    <name type="scientific">Nakamurella panacisegetis</name>
    <dbReference type="NCBI Taxonomy" id="1090615"/>
    <lineage>
        <taxon>Bacteria</taxon>
        <taxon>Bacillati</taxon>
        <taxon>Actinomycetota</taxon>
        <taxon>Actinomycetes</taxon>
        <taxon>Nakamurellales</taxon>
        <taxon>Nakamurellaceae</taxon>
        <taxon>Nakamurella</taxon>
    </lineage>
</organism>
<dbReference type="PROSITE" id="PS51192">
    <property type="entry name" value="HELICASE_ATP_BIND_1"/>
    <property type="match status" value="1"/>
</dbReference>
<dbReference type="STRING" id="1090615.SAMN04515671_3735"/>
<dbReference type="PANTHER" id="PTHR12131">
    <property type="entry name" value="ATP-DEPENDENT RNA AND DNA HELICASE"/>
    <property type="match status" value="1"/>
</dbReference>
<evidence type="ECO:0000313" key="8">
    <source>
        <dbReference type="EMBL" id="SDP32559.1"/>
    </source>
</evidence>
<protein>
    <submittedName>
        <fullName evidence="8">ATP-dependent RNA helicase HelY</fullName>
    </submittedName>
</protein>
<dbReference type="Pfam" id="PF08148">
    <property type="entry name" value="DSHCT"/>
    <property type="match status" value="1"/>
</dbReference>
<dbReference type="Gene3D" id="3.40.50.300">
    <property type="entry name" value="P-loop containing nucleotide triphosphate hydrolases"/>
    <property type="match status" value="2"/>
</dbReference>
<dbReference type="SMART" id="SM00490">
    <property type="entry name" value="HELICc"/>
    <property type="match status" value="1"/>
</dbReference>
<dbReference type="InterPro" id="IPR050699">
    <property type="entry name" value="RNA-DNA_Helicase"/>
</dbReference>
<evidence type="ECO:0000259" key="7">
    <source>
        <dbReference type="PROSITE" id="PS51194"/>
    </source>
</evidence>
<evidence type="ECO:0000256" key="5">
    <source>
        <dbReference type="SAM" id="MobiDB-lite"/>
    </source>
</evidence>
<dbReference type="Gene3D" id="1.10.3380.30">
    <property type="match status" value="1"/>
</dbReference>
<dbReference type="Proteomes" id="UP000198741">
    <property type="component" value="Chromosome I"/>
</dbReference>
<dbReference type="GO" id="GO:0070478">
    <property type="term" value="P:nuclear-transcribed mRNA catabolic process, 3'-5' exonucleolytic nonsense-mediated decay"/>
    <property type="evidence" value="ECO:0007669"/>
    <property type="project" value="TreeGrafter"/>
</dbReference>
<keyword evidence="1" id="KW-0547">Nucleotide-binding</keyword>
<dbReference type="PROSITE" id="PS51194">
    <property type="entry name" value="HELICASE_CTER"/>
    <property type="match status" value="1"/>
</dbReference>
<keyword evidence="4" id="KW-0067">ATP-binding</keyword>
<dbReference type="CDD" id="cd18795">
    <property type="entry name" value="SF2_C_Ski2"/>
    <property type="match status" value="1"/>
</dbReference>
<dbReference type="GO" id="GO:0005524">
    <property type="term" value="F:ATP binding"/>
    <property type="evidence" value="ECO:0007669"/>
    <property type="project" value="UniProtKB-KW"/>
</dbReference>
<feature type="domain" description="Helicase ATP-binding" evidence="6">
    <location>
        <begin position="81"/>
        <end position="239"/>
    </location>
</feature>
<feature type="region of interest" description="Disordered" evidence="5">
    <location>
        <begin position="301"/>
        <end position="328"/>
    </location>
</feature>
<dbReference type="GO" id="GO:0004386">
    <property type="term" value="F:helicase activity"/>
    <property type="evidence" value="ECO:0007669"/>
    <property type="project" value="UniProtKB-KW"/>
</dbReference>
<dbReference type="Pfam" id="PF00271">
    <property type="entry name" value="Helicase_C"/>
    <property type="match status" value="1"/>
</dbReference>
<feature type="region of interest" description="Disordered" evidence="5">
    <location>
        <begin position="1"/>
        <end position="55"/>
    </location>
</feature>
<accession>A0A1H0RT71</accession>
<keyword evidence="3 8" id="KW-0347">Helicase</keyword>
<evidence type="ECO:0000256" key="4">
    <source>
        <dbReference type="ARBA" id="ARBA00022840"/>
    </source>
</evidence>
<dbReference type="GO" id="GO:0055087">
    <property type="term" value="C:Ski complex"/>
    <property type="evidence" value="ECO:0007669"/>
    <property type="project" value="TreeGrafter"/>
</dbReference>
<proteinExistence type="predicted"/>